<evidence type="ECO:0000313" key="1">
    <source>
        <dbReference type="EMBL" id="GAA3972526.1"/>
    </source>
</evidence>
<accession>A0ABP7PWM7</accession>
<evidence type="ECO:0000313" key="2">
    <source>
        <dbReference type="Proteomes" id="UP001418444"/>
    </source>
</evidence>
<organism evidence="1 2">
    <name type="scientific">Gordonia caeni</name>
    <dbReference type="NCBI Taxonomy" id="1007097"/>
    <lineage>
        <taxon>Bacteria</taxon>
        <taxon>Bacillati</taxon>
        <taxon>Actinomycetota</taxon>
        <taxon>Actinomycetes</taxon>
        <taxon>Mycobacteriales</taxon>
        <taxon>Gordoniaceae</taxon>
        <taxon>Gordonia</taxon>
    </lineage>
</organism>
<comment type="caution">
    <text evidence="1">The sequence shown here is derived from an EMBL/GenBank/DDBJ whole genome shotgun (WGS) entry which is preliminary data.</text>
</comment>
<dbReference type="EMBL" id="BAAAZW010000051">
    <property type="protein sequence ID" value="GAA3972526.1"/>
    <property type="molecule type" value="Genomic_DNA"/>
</dbReference>
<keyword evidence="2" id="KW-1185">Reference proteome</keyword>
<gene>
    <name evidence="1" type="ORF">GCM10022231_36740</name>
</gene>
<dbReference type="Proteomes" id="UP001418444">
    <property type="component" value="Unassembled WGS sequence"/>
</dbReference>
<name>A0ABP7PWM7_9ACTN</name>
<protein>
    <submittedName>
        <fullName evidence="1">Uncharacterized protein</fullName>
    </submittedName>
</protein>
<reference evidence="2" key="1">
    <citation type="journal article" date="2019" name="Int. J. Syst. Evol. Microbiol.">
        <title>The Global Catalogue of Microorganisms (GCM) 10K type strain sequencing project: providing services to taxonomists for standard genome sequencing and annotation.</title>
        <authorList>
            <consortium name="The Broad Institute Genomics Platform"/>
            <consortium name="The Broad Institute Genome Sequencing Center for Infectious Disease"/>
            <person name="Wu L."/>
            <person name="Ma J."/>
        </authorList>
    </citation>
    <scope>NUCLEOTIDE SEQUENCE [LARGE SCALE GENOMIC DNA]</scope>
    <source>
        <strain evidence="2">JCM 16923</strain>
    </source>
</reference>
<sequence length="62" mass="6684">MKRLALSGYSRGILVSSRVKRAVDRNNVLLALLSDPDMESASALQDLCNDGEVTYTQTILGG</sequence>
<proteinExistence type="predicted"/>